<dbReference type="AlphaFoldDB" id="A0A9N9IUZ6"/>
<protein>
    <submittedName>
        <fullName evidence="2">22126_t:CDS:1</fullName>
    </submittedName>
</protein>
<sequence>MQATSLPNHPSILAQMYPRQQIDNNFLSIPSIITSPSIPTSTSESFPFNYQQEPLTSPISQAISAPVTPTNSVTPGFPSHPPRRKGNQNNNNNSNDGKVNGSKRNVSYGDQRKLASFIESTVKGYFMLSRQLYHNML</sequence>
<feature type="region of interest" description="Disordered" evidence="1">
    <location>
        <begin position="57"/>
        <end position="106"/>
    </location>
</feature>
<dbReference type="Proteomes" id="UP000789405">
    <property type="component" value="Unassembled WGS sequence"/>
</dbReference>
<name>A0A9N9IUZ6_9GLOM</name>
<comment type="caution">
    <text evidence="2">The sequence shown here is derived from an EMBL/GenBank/DDBJ whole genome shotgun (WGS) entry which is preliminary data.</text>
</comment>
<organism evidence="2 3">
    <name type="scientific">Dentiscutata erythropus</name>
    <dbReference type="NCBI Taxonomy" id="1348616"/>
    <lineage>
        <taxon>Eukaryota</taxon>
        <taxon>Fungi</taxon>
        <taxon>Fungi incertae sedis</taxon>
        <taxon>Mucoromycota</taxon>
        <taxon>Glomeromycotina</taxon>
        <taxon>Glomeromycetes</taxon>
        <taxon>Diversisporales</taxon>
        <taxon>Gigasporaceae</taxon>
        <taxon>Dentiscutata</taxon>
    </lineage>
</organism>
<gene>
    <name evidence="2" type="ORF">DERYTH_LOCUS16971</name>
</gene>
<feature type="compositionally biased region" description="Low complexity" evidence="1">
    <location>
        <begin position="87"/>
        <end position="103"/>
    </location>
</feature>
<dbReference type="EMBL" id="CAJVPY010015439">
    <property type="protein sequence ID" value="CAG8751764.1"/>
    <property type="molecule type" value="Genomic_DNA"/>
</dbReference>
<accession>A0A9N9IUZ6</accession>
<evidence type="ECO:0000313" key="2">
    <source>
        <dbReference type="EMBL" id="CAG8751764.1"/>
    </source>
</evidence>
<evidence type="ECO:0000256" key="1">
    <source>
        <dbReference type="SAM" id="MobiDB-lite"/>
    </source>
</evidence>
<keyword evidence="3" id="KW-1185">Reference proteome</keyword>
<proteinExistence type="predicted"/>
<evidence type="ECO:0000313" key="3">
    <source>
        <dbReference type="Proteomes" id="UP000789405"/>
    </source>
</evidence>
<reference evidence="2" key="1">
    <citation type="submission" date="2021-06" db="EMBL/GenBank/DDBJ databases">
        <authorList>
            <person name="Kallberg Y."/>
            <person name="Tangrot J."/>
            <person name="Rosling A."/>
        </authorList>
    </citation>
    <scope>NUCLEOTIDE SEQUENCE</scope>
    <source>
        <strain evidence="2">MA453B</strain>
    </source>
</reference>
<feature type="compositionally biased region" description="Polar residues" evidence="1">
    <location>
        <begin position="57"/>
        <end position="74"/>
    </location>
</feature>
<dbReference type="OrthoDB" id="2442754at2759"/>